<evidence type="ECO:0000313" key="1">
    <source>
        <dbReference type="EMBL" id="CAD0360524.1"/>
    </source>
</evidence>
<proteinExistence type="predicted"/>
<comment type="caution">
    <text evidence="1">The sequence shown here is derived from an EMBL/GenBank/DDBJ whole genome shotgun (WGS) entry which is preliminary data.</text>
</comment>
<sequence length="70" mass="7391">MPPWQFERRAVRGARCAAMMLRSTGITTFAPLHCCGTGTGTGHIVSVVGIGRLGHLGITFARATRCMTGS</sequence>
<accession>A0A6V7FA17</accession>
<dbReference type="EMBL" id="CAJDKC010000004">
    <property type="protein sequence ID" value="CAD0360526.1"/>
    <property type="molecule type" value="Genomic_DNA"/>
</dbReference>
<gene>
    <name evidence="1" type="ORF">CFBP7900_32380</name>
</gene>
<dbReference type="AlphaFoldDB" id="A0A6V7FA17"/>
<dbReference type="EMBL" id="CAJDKC010000004">
    <property type="protein sequence ID" value="CAD0360524.1"/>
    <property type="molecule type" value="Genomic_DNA"/>
</dbReference>
<dbReference type="RefSeq" id="WP_023903047.1">
    <property type="nucleotide sequence ID" value="NZ_CAJDKC010000004.1"/>
</dbReference>
<organism evidence="1 2">
    <name type="scientific">Xanthomonas hortorum pv. carotae</name>
    <dbReference type="NCBI Taxonomy" id="487904"/>
    <lineage>
        <taxon>Bacteria</taxon>
        <taxon>Pseudomonadati</taxon>
        <taxon>Pseudomonadota</taxon>
        <taxon>Gammaproteobacteria</taxon>
        <taxon>Lysobacterales</taxon>
        <taxon>Lysobacteraceae</taxon>
        <taxon>Xanthomonas</taxon>
    </lineage>
</organism>
<reference evidence="1 2" key="1">
    <citation type="submission" date="2020-07" db="EMBL/GenBank/DDBJ databases">
        <authorList>
            <person name="Pothier F. J."/>
        </authorList>
    </citation>
    <scope>NUCLEOTIDE SEQUENCE [LARGE SCALE GENOMIC DNA]</scope>
    <source>
        <strain evidence="1 2">CFBP 7900</strain>
    </source>
</reference>
<evidence type="ECO:0000313" key="2">
    <source>
        <dbReference type="Proteomes" id="UP000587508"/>
    </source>
</evidence>
<name>A0A6V7FA17_9XANT</name>
<dbReference type="Gene3D" id="3.40.50.720">
    <property type="entry name" value="NAD(P)-binding Rossmann-like Domain"/>
    <property type="match status" value="1"/>
</dbReference>
<protein>
    <submittedName>
        <fullName evidence="1">Uncharacterized protein</fullName>
    </submittedName>
</protein>
<dbReference type="Proteomes" id="UP000587508">
    <property type="component" value="Unassembled WGS sequence"/>
</dbReference>